<dbReference type="Gene3D" id="2.60.200.20">
    <property type="match status" value="1"/>
</dbReference>
<dbReference type="PANTHER" id="PTHR23106:SF24">
    <property type="entry name" value="ANGIOGENIC FACTOR WITH G PATCH AND FHA DOMAINS 1"/>
    <property type="match status" value="1"/>
</dbReference>
<evidence type="ECO:0000313" key="5">
    <source>
        <dbReference type="Proteomes" id="UP000639338"/>
    </source>
</evidence>
<feature type="region of interest" description="Disordered" evidence="1">
    <location>
        <begin position="469"/>
        <end position="528"/>
    </location>
</feature>
<dbReference type="Pfam" id="PF00498">
    <property type="entry name" value="FHA"/>
    <property type="match status" value="1"/>
</dbReference>
<dbReference type="SMART" id="SM00240">
    <property type="entry name" value="FHA"/>
    <property type="match status" value="1"/>
</dbReference>
<dbReference type="InterPro" id="IPR000467">
    <property type="entry name" value="G_patch_dom"/>
</dbReference>
<organism evidence="4 5">
    <name type="scientific">Aphidius gifuensis</name>
    <name type="common">Parasitoid wasp</name>
    <dbReference type="NCBI Taxonomy" id="684658"/>
    <lineage>
        <taxon>Eukaryota</taxon>
        <taxon>Metazoa</taxon>
        <taxon>Ecdysozoa</taxon>
        <taxon>Arthropoda</taxon>
        <taxon>Hexapoda</taxon>
        <taxon>Insecta</taxon>
        <taxon>Pterygota</taxon>
        <taxon>Neoptera</taxon>
        <taxon>Endopterygota</taxon>
        <taxon>Hymenoptera</taxon>
        <taxon>Apocrita</taxon>
        <taxon>Ichneumonoidea</taxon>
        <taxon>Braconidae</taxon>
        <taxon>Aphidiinae</taxon>
        <taxon>Aphidius</taxon>
    </lineage>
</organism>
<dbReference type="GO" id="GO:0003676">
    <property type="term" value="F:nucleic acid binding"/>
    <property type="evidence" value="ECO:0007669"/>
    <property type="project" value="InterPro"/>
</dbReference>
<dbReference type="AlphaFoldDB" id="A0A834Y1M7"/>
<feature type="compositionally biased region" description="Basic and acidic residues" evidence="1">
    <location>
        <begin position="197"/>
        <end position="208"/>
    </location>
</feature>
<protein>
    <recommendedName>
        <fullName evidence="6">Angiogenic factor with G patch and FHA domains 1</fullName>
    </recommendedName>
</protein>
<dbReference type="CDD" id="cd22686">
    <property type="entry name" value="FHA_AGGF1"/>
    <property type="match status" value="1"/>
</dbReference>
<keyword evidence="5" id="KW-1185">Reference proteome</keyword>
<evidence type="ECO:0000313" key="4">
    <source>
        <dbReference type="EMBL" id="KAF7996321.1"/>
    </source>
</evidence>
<feature type="domain" description="FHA" evidence="2">
    <location>
        <begin position="283"/>
        <end position="334"/>
    </location>
</feature>
<sequence length="528" mass="60012">MTEDCDSSVDSDDESFELKFSKDFDDILMDYPYPNVRDFLTKVKKHFKWQNKKINKLRNKLNNQKKNAREDVKNQSKELSDKSIQTEDVKSSTEWDINCENSASITEQVKQVAETALQHSGFVFEETSGLYYDYNSGYYYDSTQGLYYDGNTGTYYCYNEQTKTYEFHSQTTQEQNVEKLENQNKEEKRKKRKAKTANKDDAKRKHCDDEDDNGTDGEPEEGLCTTSDSSESSDDNSSSNSDNEIENEKDPKAYPPCMRIIVKETSIPKLKIGTLFVVTYTGGTIGREGDHSVLIQDINISKHHAKFQYDELKKLYELIDMGSRNGTYLNNKRLSVAKQESEPFEVSHGSIVQVGSTKLLCHIHTGHDTCGHCEPGLIQQHNIIENNSVTKQVQHKSELRRLKQKFGVEKDNTIAASTVASGYQDRAQARKEIVGSSNQYAKTQQSSVDTSIAKDNKGFKLLSKMGWNEGQSLGKNNDGRTEPVPLMGNNSKIGLGASTVEYSEIDDPKMKKKKNILRKTRERYDVLS</sequence>
<feature type="domain" description="G-patch" evidence="3">
    <location>
        <begin position="454"/>
        <end position="500"/>
    </location>
</feature>
<feature type="compositionally biased region" description="Low complexity" evidence="1">
    <location>
        <begin position="227"/>
        <end position="242"/>
    </location>
</feature>
<feature type="compositionally biased region" description="Basic and acidic residues" evidence="1">
    <location>
        <begin position="67"/>
        <end position="85"/>
    </location>
</feature>
<dbReference type="PROSITE" id="PS50174">
    <property type="entry name" value="G_PATCH"/>
    <property type="match status" value="1"/>
</dbReference>
<reference evidence="4 5" key="1">
    <citation type="submission" date="2020-08" db="EMBL/GenBank/DDBJ databases">
        <title>Aphidius gifuensis genome sequencing and assembly.</title>
        <authorList>
            <person name="Du Z."/>
        </authorList>
    </citation>
    <scope>NUCLEOTIDE SEQUENCE [LARGE SCALE GENOMIC DNA]</scope>
    <source>
        <strain evidence="4">YNYX2018</strain>
        <tissue evidence="4">Adults</tissue>
    </source>
</reference>
<dbReference type="InterPro" id="IPR053027">
    <property type="entry name" value="AGGF1"/>
</dbReference>
<dbReference type="Proteomes" id="UP000639338">
    <property type="component" value="Unassembled WGS sequence"/>
</dbReference>
<dbReference type="Pfam" id="PF01585">
    <property type="entry name" value="G-patch"/>
    <property type="match status" value="1"/>
</dbReference>
<feature type="region of interest" description="Disordered" evidence="1">
    <location>
        <begin position="169"/>
        <end position="252"/>
    </location>
</feature>
<dbReference type="InterPro" id="IPR041591">
    <property type="entry name" value="OCRE"/>
</dbReference>
<name>A0A834Y1M7_APHGI</name>
<feature type="compositionally biased region" description="Basic residues" evidence="1">
    <location>
        <begin position="510"/>
        <end position="521"/>
    </location>
</feature>
<evidence type="ECO:0000256" key="1">
    <source>
        <dbReference type="SAM" id="MobiDB-lite"/>
    </source>
</evidence>
<gene>
    <name evidence="4" type="ORF">HCN44_001953</name>
</gene>
<dbReference type="Pfam" id="PF17780">
    <property type="entry name" value="OCRE"/>
    <property type="match status" value="1"/>
</dbReference>
<accession>A0A834Y1M7</accession>
<feature type="compositionally biased region" description="Acidic residues" evidence="1">
    <location>
        <begin position="209"/>
        <end position="221"/>
    </location>
</feature>
<dbReference type="PANTHER" id="PTHR23106">
    <property type="entry name" value="ANGIOGENIC FACTOR WITH G PATCH AND FHA DOMAINS 1"/>
    <property type="match status" value="1"/>
</dbReference>
<feature type="region of interest" description="Disordered" evidence="1">
    <location>
        <begin position="64"/>
        <end position="85"/>
    </location>
</feature>
<feature type="compositionally biased region" description="Basic and acidic residues" evidence="1">
    <location>
        <begin position="176"/>
        <end position="187"/>
    </location>
</feature>
<dbReference type="PROSITE" id="PS50006">
    <property type="entry name" value="FHA_DOMAIN"/>
    <property type="match status" value="1"/>
</dbReference>
<dbReference type="SUPFAM" id="SSF49879">
    <property type="entry name" value="SMAD/FHA domain"/>
    <property type="match status" value="1"/>
</dbReference>
<proteinExistence type="predicted"/>
<evidence type="ECO:0000259" key="2">
    <source>
        <dbReference type="PROSITE" id="PS50006"/>
    </source>
</evidence>
<comment type="caution">
    <text evidence="4">The sequence shown here is derived from an EMBL/GenBank/DDBJ whole genome shotgun (WGS) entry which is preliminary data.</text>
</comment>
<evidence type="ECO:0000259" key="3">
    <source>
        <dbReference type="PROSITE" id="PS50174"/>
    </source>
</evidence>
<evidence type="ECO:0008006" key="6">
    <source>
        <dbReference type="Google" id="ProtNLM"/>
    </source>
</evidence>
<dbReference type="SMART" id="SM00443">
    <property type="entry name" value="G_patch"/>
    <property type="match status" value="1"/>
</dbReference>
<dbReference type="InterPro" id="IPR008984">
    <property type="entry name" value="SMAD_FHA_dom_sf"/>
</dbReference>
<dbReference type="OrthoDB" id="2538319at2759"/>
<dbReference type="EMBL" id="JACMRX010000001">
    <property type="protein sequence ID" value="KAF7996321.1"/>
    <property type="molecule type" value="Genomic_DNA"/>
</dbReference>
<dbReference type="InterPro" id="IPR000253">
    <property type="entry name" value="FHA_dom"/>
</dbReference>